<organism evidence="3 4">
    <name type="scientific">Niastella koreensis</name>
    <dbReference type="NCBI Taxonomy" id="354356"/>
    <lineage>
        <taxon>Bacteria</taxon>
        <taxon>Pseudomonadati</taxon>
        <taxon>Bacteroidota</taxon>
        <taxon>Chitinophagia</taxon>
        <taxon>Chitinophagales</taxon>
        <taxon>Chitinophagaceae</taxon>
        <taxon>Niastella</taxon>
    </lineage>
</organism>
<sequence length="425" mass="46342">MENQLRAPFNSIFKKVKIKFMKQYIISIRIVLLIVVLGGVVVSCKKMDDYKKYADGGEIIYPATFDSLKVIPGNGRAMITGLLSGIPNIVKFRVYWNDGLDSLEAPVVRKGKVDTIKQVIPNLPEGPRTFIVRTFDDKGNRSIPTTVTGNVYGANFQASVNERGNRAVFKTVFNKDGGAEITLADVDAYVNVLGMHIRYYDATNNVRDTVIPVQLKNQVAVVPGVSIQKPITYNTLYLPEPVGIDTFTVQAATLSAFTEVTLLNNIHPVANRANDGSRWATLRDWISNDAAQTHNTNGVNYGGTDISGDAKIYFEAGWGAPGITNGKIHQVCTLPPGNYSFEGEVDWWAVGSKNDSYLVAAAGANGLPDVSGLGTAISYKRVDNGSRAICTFTLTQQTTLSLGLLLDLASDGEAMRFNSLRLYIK</sequence>
<comment type="caution">
    <text evidence="3">The sequence shown here is derived from an EMBL/GenBank/DDBJ whole genome shotgun (WGS) entry which is preliminary data.</text>
</comment>
<feature type="transmembrane region" description="Helical" evidence="1">
    <location>
        <begin position="24"/>
        <end position="42"/>
    </location>
</feature>
<dbReference type="Pfam" id="PF16389">
    <property type="entry name" value="DUF4998"/>
    <property type="match status" value="1"/>
</dbReference>
<keyword evidence="1" id="KW-1133">Transmembrane helix</keyword>
<accession>A0ABX3NN99</accession>
<keyword evidence="1" id="KW-0472">Membrane</keyword>
<dbReference type="Pfam" id="PF16405">
    <property type="entry name" value="DUF5013"/>
    <property type="match status" value="1"/>
</dbReference>
<dbReference type="Proteomes" id="UP000192277">
    <property type="component" value="Unassembled WGS sequence"/>
</dbReference>
<keyword evidence="4" id="KW-1185">Reference proteome</keyword>
<dbReference type="InterPro" id="IPR032181">
    <property type="entry name" value="DUF5013"/>
</dbReference>
<evidence type="ECO:0000256" key="1">
    <source>
        <dbReference type="SAM" id="Phobius"/>
    </source>
</evidence>
<evidence type="ECO:0000313" key="3">
    <source>
        <dbReference type="EMBL" id="OQP40349.1"/>
    </source>
</evidence>
<dbReference type="EMBL" id="LWBO01000077">
    <property type="protein sequence ID" value="OQP40349.1"/>
    <property type="molecule type" value="Genomic_DNA"/>
</dbReference>
<keyword evidence="1" id="KW-0812">Transmembrane</keyword>
<feature type="domain" description="DUF5013" evidence="2">
    <location>
        <begin position="265"/>
        <end position="403"/>
    </location>
</feature>
<protein>
    <recommendedName>
        <fullName evidence="2">DUF5013 domain-containing protein</fullName>
    </recommendedName>
</protein>
<gene>
    <name evidence="3" type="ORF">A4D02_15645</name>
</gene>
<reference evidence="3 4" key="1">
    <citation type="submission" date="2016-04" db="EMBL/GenBank/DDBJ databases">
        <authorList>
            <person name="Chen L."/>
            <person name="Zhuang W."/>
            <person name="Wang G."/>
        </authorList>
    </citation>
    <scope>NUCLEOTIDE SEQUENCE [LARGE SCALE GENOMIC DNA]</scope>
    <source>
        <strain evidence="4">GR20</strain>
    </source>
</reference>
<evidence type="ECO:0000313" key="4">
    <source>
        <dbReference type="Proteomes" id="UP000192277"/>
    </source>
</evidence>
<name>A0ABX3NN99_9BACT</name>
<evidence type="ECO:0000259" key="2">
    <source>
        <dbReference type="Pfam" id="PF16405"/>
    </source>
</evidence>
<proteinExistence type="predicted"/>